<dbReference type="AlphaFoldDB" id="A0A316VJV8"/>
<feature type="compositionally biased region" description="Low complexity" evidence="2">
    <location>
        <begin position="99"/>
        <end position="113"/>
    </location>
</feature>
<dbReference type="InterPro" id="IPR040194">
    <property type="entry name" value="Cwf19-like"/>
</dbReference>
<feature type="region of interest" description="Disordered" evidence="2">
    <location>
        <begin position="268"/>
        <end position="290"/>
    </location>
</feature>
<dbReference type="Pfam" id="PF04676">
    <property type="entry name" value="CwfJ_C_2"/>
    <property type="match status" value="1"/>
</dbReference>
<accession>A0A316VJV8</accession>
<evidence type="ECO:0000256" key="1">
    <source>
        <dbReference type="ARBA" id="ARBA00006795"/>
    </source>
</evidence>
<protein>
    <recommendedName>
        <fullName evidence="7">CwfJ C-terminus 1-domain-containing protein-like protein</fullName>
    </recommendedName>
</protein>
<sequence length="640" mass="72487">MPSSRELNKQFIEGKHIDDYDDTNKKSTTMGGPGSQWRMMKLRRIYEAAEEEGREVEEIALERYGSMEAFNEARMERQYIDDQEKGRRERKGIKASGTASSSVQSSRASSRQSSFRKPGEDSTPSTPGASNNVPIASSLRREVSQAGSSKSSTPIPSVFDPTVQRNDDQVKQSIQGAINESQTDLLNSTPALSVAALNKLSAKVMRAEMMGSANAVELRAEYEREKAKSEAGGDLGFSKVATHRAGEDGRTSSNTQIQVLPTLDGRGRLYDVGTSKDSGQEAMMSKSAKRKMNNFETRDGKTGKIVRYNADDDEKTLEDLVREERFSAGSANQKDMDAQMADRIMNDKTFKNEVDYMDENVEKLGRKKMKSDAMKRMFAIQDFAKTKKALDSCEFCWQDDRQPRATVISSGTRAFLTMPEREPLVARHCCIVPMQHHLSMLEADDDTWEEVKNFMKCLIQMEAKNGNGVIFFETVKSLRHQKHSLIEAVPLEKGLFTQMPGYFRQSIIEQSDDWSQNKGLIQFSKERPFRNSMVPDLPYFMVQWDHRGEKGYGHVIEETGGKGKGRDDYGGDEDLNQGGLSGEKGEFPQWFACEIIGTLLDYEPKRWRKPRRLQSDELQNLLKSFRSQWTPFDWTKMLES</sequence>
<feature type="region of interest" description="Disordered" evidence="2">
    <location>
        <begin position="66"/>
        <end position="163"/>
    </location>
</feature>
<dbReference type="PANTHER" id="PTHR12072:SF5">
    <property type="entry name" value="CWF19-LIKE PROTEIN 2"/>
    <property type="match status" value="1"/>
</dbReference>
<feature type="compositionally biased region" description="Basic and acidic residues" evidence="2">
    <location>
        <begin position="1"/>
        <end position="25"/>
    </location>
</feature>
<dbReference type="InterPro" id="IPR036265">
    <property type="entry name" value="HIT-like_sf"/>
</dbReference>
<dbReference type="InterPro" id="IPR006767">
    <property type="entry name" value="Cwf19-like_C_dom-2"/>
</dbReference>
<feature type="compositionally biased region" description="Polar residues" evidence="2">
    <location>
        <begin position="145"/>
        <end position="155"/>
    </location>
</feature>
<evidence type="ECO:0000313" key="5">
    <source>
        <dbReference type="EMBL" id="PWN37348.1"/>
    </source>
</evidence>
<dbReference type="Pfam" id="PF04677">
    <property type="entry name" value="CwfJ_C_1"/>
    <property type="match status" value="1"/>
</dbReference>
<dbReference type="Proteomes" id="UP000245771">
    <property type="component" value="Unassembled WGS sequence"/>
</dbReference>
<evidence type="ECO:0000256" key="2">
    <source>
        <dbReference type="SAM" id="MobiDB-lite"/>
    </source>
</evidence>
<gene>
    <name evidence="5" type="ORF">FA14DRAFT_159439</name>
</gene>
<comment type="similarity">
    <text evidence="1">Belongs to the CWF19 family.</text>
</comment>
<dbReference type="Gene3D" id="3.30.428.10">
    <property type="entry name" value="HIT-like"/>
    <property type="match status" value="1"/>
</dbReference>
<feature type="domain" description="Cwf19-like C-terminal" evidence="4">
    <location>
        <begin position="383"/>
        <end position="504"/>
    </location>
</feature>
<dbReference type="GO" id="GO:0000398">
    <property type="term" value="P:mRNA splicing, via spliceosome"/>
    <property type="evidence" value="ECO:0007669"/>
    <property type="project" value="TreeGrafter"/>
</dbReference>
<dbReference type="EMBL" id="KZ819602">
    <property type="protein sequence ID" value="PWN37348.1"/>
    <property type="molecule type" value="Genomic_DNA"/>
</dbReference>
<dbReference type="InParanoid" id="A0A316VJV8"/>
<dbReference type="STRING" id="1280837.A0A316VJV8"/>
<name>A0A316VJV8_9BASI</name>
<evidence type="ECO:0000259" key="3">
    <source>
        <dbReference type="Pfam" id="PF04676"/>
    </source>
</evidence>
<evidence type="ECO:0000259" key="4">
    <source>
        <dbReference type="Pfam" id="PF04677"/>
    </source>
</evidence>
<dbReference type="OrthoDB" id="1109245at2759"/>
<reference evidence="5 6" key="1">
    <citation type="journal article" date="2018" name="Mol. Biol. Evol.">
        <title>Broad Genomic Sampling Reveals a Smut Pathogenic Ancestry of the Fungal Clade Ustilaginomycotina.</title>
        <authorList>
            <person name="Kijpornyongpan T."/>
            <person name="Mondo S.J."/>
            <person name="Barry K."/>
            <person name="Sandor L."/>
            <person name="Lee J."/>
            <person name="Lipzen A."/>
            <person name="Pangilinan J."/>
            <person name="LaButti K."/>
            <person name="Hainaut M."/>
            <person name="Henrissat B."/>
            <person name="Grigoriev I.V."/>
            <person name="Spatafora J.W."/>
            <person name="Aime M.C."/>
        </authorList>
    </citation>
    <scope>NUCLEOTIDE SEQUENCE [LARGE SCALE GENOMIC DNA]</scope>
    <source>
        <strain evidence="5 6">MCA 3882</strain>
    </source>
</reference>
<feature type="region of interest" description="Disordered" evidence="2">
    <location>
        <begin position="555"/>
        <end position="581"/>
    </location>
</feature>
<dbReference type="GO" id="GO:0071014">
    <property type="term" value="C:post-mRNA release spliceosomal complex"/>
    <property type="evidence" value="ECO:0007669"/>
    <property type="project" value="TreeGrafter"/>
</dbReference>
<dbReference type="SUPFAM" id="SSF54197">
    <property type="entry name" value="HIT-like"/>
    <property type="match status" value="1"/>
</dbReference>
<feature type="compositionally biased region" description="Polar residues" evidence="2">
    <location>
        <begin position="122"/>
        <end position="135"/>
    </location>
</feature>
<dbReference type="RefSeq" id="XP_025357650.1">
    <property type="nucleotide sequence ID" value="XM_025498214.1"/>
</dbReference>
<feature type="domain" description="Cwf19-like protein C-terminal" evidence="3">
    <location>
        <begin position="513"/>
        <end position="635"/>
    </location>
</feature>
<feature type="compositionally biased region" description="Basic and acidic residues" evidence="2">
    <location>
        <begin position="71"/>
        <end position="87"/>
    </location>
</feature>
<organism evidence="5 6">
    <name type="scientific">Meira miltonrushii</name>
    <dbReference type="NCBI Taxonomy" id="1280837"/>
    <lineage>
        <taxon>Eukaryota</taxon>
        <taxon>Fungi</taxon>
        <taxon>Dikarya</taxon>
        <taxon>Basidiomycota</taxon>
        <taxon>Ustilaginomycotina</taxon>
        <taxon>Exobasidiomycetes</taxon>
        <taxon>Exobasidiales</taxon>
        <taxon>Brachybasidiaceae</taxon>
        <taxon>Meira</taxon>
    </lineage>
</organism>
<evidence type="ECO:0000313" key="6">
    <source>
        <dbReference type="Proteomes" id="UP000245771"/>
    </source>
</evidence>
<proteinExistence type="inferred from homology"/>
<dbReference type="PANTHER" id="PTHR12072">
    <property type="entry name" value="CWF19, CELL CYCLE CONTROL PROTEIN"/>
    <property type="match status" value="1"/>
</dbReference>
<dbReference type="FunCoup" id="A0A316VJV8">
    <property type="interactions" value="100"/>
</dbReference>
<keyword evidence="6" id="KW-1185">Reference proteome</keyword>
<dbReference type="InterPro" id="IPR006768">
    <property type="entry name" value="Cwf19-like_C_dom-1"/>
</dbReference>
<evidence type="ECO:0008006" key="7">
    <source>
        <dbReference type="Google" id="ProtNLM"/>
    </source>
</evidence>
<feature type="compositionally biased region" description="Basic and acidic residues" evidence="2">
    <location>
        <begin position="555"/>
        <end position="569"/>
    </location>
</feature>
<dbReference type="GeneID" id="37019995"/>
<feature type="region of interest" description="Disordered" evidence="2">
    <location>
        <begin position="1"/>
        <end position="35"/>
    </location>
</feature>